<dbReference type="Proteomes" id="UP001190640">
    <property type="component" value="Chromosome 3"/>
</dbReference>
<dbReference type="AlphaFoldDB" id="A0AA97J452"/>
<gene>
    <name evidence="2" type="primary">C3H21orf62</name>
</gene>
<dbReference type="KEGG" id="emc:129326761"/>
<dbReference type="Pfam" id="PF15137">
    <property type="entry name" value="ECPIP"/>
    <property type="match status" value="1"/>
</dbReference>
<sequence length="226" mass="26079">MNPVKMTVVLAHKHHLFLIGFFGLYVDCFVWGQKNNTLIFTKENTIRNCTCPDDIGNSDCDYSLANLICNCKTVLPYTIDKTYYNNLTIWFTDTAMLGMLLNFTAVYDLKLSLCGSIPLSTEYLTIWGLRQLQIKMELNGQLQEHSLTIFSSYDNEVQDKLEVQYKGRQIITYISVLYTSLFNSYTPLKSYSVENISNITDHFPSLPYSDNFLTTNNKSYVITFIY</sequence>
<evidence type="ECO:0000313" key="2">
    <source>
        <dbReference type="RefSeq" id="XP_054831067.1"/>
    </source>
</evidence>
<protein>
    <submittedName>
        <fullName evidence="2">Uncharacterized protein C21orf62 homolog</fullName>
    </submittedName>
</protein>
<dbReference type="InterPro" id="IPR029250">
    <property type="entry name" value="ECPIP"/>
</dbReference>
<dbReference type="GeneID" id="129326761"/>
<accession>A0AA97J452</accession>
<name>A0AA97J452_EUBMA</name>
<reference evidence="2" key="1">
    <citation type="submission" date="2025-08" db="UniProtKB">
        <authorList>
            <consortium name="RefSeq"/>
        </authorList>
    </citation>
    <scope>IDENTIFICATION</scope>
    <source>
        <tissue evidence="2">Blood</tissue>
    </source>
</reference>
<organism evidence="1 2">
    <name type="scientific">Eublepharis macularius</name>
    <name type="common">Leopard gecko</name>
    <name type="synonym">Cyrtodactylus macularius</name>
    <dbReference type="NCBI Taxonomy" id="481883"/>
    <lineage>
        <taxon>Eukaryota</taxon>
        <taxon>Metazoa</taxon>
        <taxon>Chordata</taxon>
        <taxon>Craniata</taxon>
        <taxon>Vertebrata</taxon>
        <taxon>Euteleostomi</taxon>
        <taxon>Lepidosauria</taxon>
        <taxon>Squamata</taxon>
        <taxon>Bifurcata</taxon>
        <taxon>Gekkota</taxon>
        <taxon>Eublepharidae</taxon>
        <taxon>Eublepharinae</taxon>
        <taxon>Eublepharis</taxon>
    </lineage>
</organism>
<keyword evidence="1" id="KW-1185">Reference proteome</keyword>
<dbReference type="CTD" id="56245"/>
<dbReference type="PANTHER" id="PTHR35658:SF1">
    <property type="entry name" value="CHROMOSOME 21 OPEN READING FRAME 62"/>
    <property type="match status" value="1"/>
</dbReference>
<evidence type="ECO:0000313" key="1">
    <source>
        <dbReference type="Proteomes" id="UP001190640"/>
    </source>
</evidence>
<proteinExistence type="predicted"/>
<dbReference type="PANTHER" id="PTHR35658">
    <property type="entry name" value="RCG58666, ISOFORM CRA_A"/>
    <property type="match status" value="1"/>
</dbReference>
<dbReference type="RefSeq" id="XP_054831067.1">
    <property type="nucleotide sequence ID" value="XM_054975092.1"/>
</dbReference>